<feature type="region of interest" description="Disordered" evidence="1">
    <location>
        <begin position="34"/>
        <end position="54"/>
    </location>
</feature>
<dbReference type="InterPro" id="IPR050218">
    <property type="entry name" value="LptD"/>
</dbReference>
<keyword evidence="2" id="KW-0732">Signal</keyword>
<dbReference type="PANTHER" id="PTHR30189">
    <property type="entry name" value="LPS-ASSEMBLY PROTEIN"/>
    <property type="match status" value="1"/>
</dbReference>
<feature type="chain" id="PRO_5008538966" description="Organic solvent tolerance-like N-terminal domain-containing protein" evidence="2">
    <location>
        <begin position="27"/>
        <end position="578"/>
    </location>
</feature>
<dbReference type="RefSeq" id="WP_066744378.1">
    <property type="nucleotide sequence ID" value="NZ_CAUFKJ010000040.1"/>
</dbReference>
<accession>A0A1B2I4J2</accession>
<dbReference type="GeneID" id="83057598"/>
<sequence>MERSLMRGGRGLFVALFCAAIFFTQAAPSFADDKGEPAPMYIPSEGADDTPKQPPNEVFLDADEISYSEKTGLATAEGNVKVRNKEVRLFAPYAEYDADTNIVDAYSDHRENVVIMSGGDRFTGKHLKYNMETRRGILTQVSGKSEAMYMQGGTVRLMPIEDAVKLGIVRAPRKKRKQSESEDVAEWLGVTSTTCDFTNPHYRLVSKKVVVYPGKRTVIKKPKFYIGKTLIMAYPFDYIANSKRNRDALMPIIRYNSNKGMGFGIKGPIDMGDMGELDVAGLYWSKGIWEARFNYNYEIMDSLSLFASVKHLYNEDTDDTLWRPAWGLQYEKDGWLAKLWWAERDLIGNEIMTDVSVDYDVWRKPEFSLHTPWFKDGVSGGQFRLFGVWGKYSDNVSKDGEWTERFAYGAEYQGQPKWSLWIFKPFYGARYTRYDYYDKDRTQDVTNAWFGFSYKIGDFSLASSYYRRWADGGSPMAWDSYSNSEYFTQSISFPLPLGASWEKWNFAVSGNYDLLEEKISSVRYALTYDKHCMTWQIWYRDNKSDNETQFGLTFFINAYPEYKLEFGSDSNESVKEDF</sequence>
<evidence type="ECO:0000313" key="3">
    <source>
        <dbReference type="EMBL" id="ANZ44853.1"/>
    </source>
</evidence>
<dbReference type="OrthoDB" id="2893at2"/>
<dbReference type="EMBL" id="CP016757">
    <property type="protein sequence ID" value="ANZ44853.1"/>
    <property type="molecule type" value="Genomic_DNA"/>
</dbReference>
<keyword evidence="4" id="KW-1185">Reference proteome</keyword>
<organism evidence="3 4">
    <name type="scientific">Cloacibacillus porcorum</name>
    <dbReference type="NCBI Taxonomy" id="1197717"/>
    <lineage>
        <taxon>Bacteria</taxon>
        <taxon>Thermotogati</taxon>
        <taxon>Synergistota</taxon>
        <taxon>Synergistia</taxon>
        <taxon>Synergistales</taxon>
        <taxon>Synergistaceae</taxon>
        <taxon>Cloacibacillus</taxon>
    </lineage>
</organism>
<evidence type="ECO:0000256" key="2">
    <source>
        <dbReference type="SAM" id="SignalP"/>
    </source>
</evidence>
<dbReference type="AlphaFoldDB" id="A0A1B2I4J2"/>
<feature type="signal peptide" evidence="2">
    <location>
        <begin position="1"/>
        <end position="26"/>
    </location>
</feature>
<evidence type="ECO:0000256" key="1">
    <source>
        <dbReference type="SAM" id="MobiDB-lite"/>
    </source>
</evidence>
<dbReference type="PANTHER" id="PTHR30189:SF1">
    <property type="entry name" value="LPS-ASSEMBLY PROTEIN LPTD"/>
    <property type="match status" value="1"/>
</dbReference>
<evidence type="ECO:0000313" key="4">
    <source>
        <dbReference type="Proteomes" id="UP000093044"/>
    </source>
</evidence>
<protein>
    <recommendedName>
        <fullName evidence="5">Organic solvent tolerance-like N-terminal domain-containing protein</fullName>
    </recommendedName>
</protein>
<dbReference type="GO" id="GO:0009279">
    <property type="term" value="C:cell outer membrane"/>
    <property type="evidence" value="ECO:0007669"/>
    <property type="project" value="TreeGrafter"/>
</dbReference>
<dbReference type="SUPFAM" id="SSF56935">
    <property type="entry name" value="Porins"/>
    <property type="match status" value="1"/>
</dbReference>
<dbReference type="Gene3D" id="2.60.450.10">
    <property type="entry name" value="Lipopolysaccharide (LPS) transport protein A like domain"/>
    <property type="match status" value="1"/>
</dbReference>
<name>A0A1B2I4J2_9BACT</name>
<dbReference type="STRING" id="1197717.BED41_07010"/>
<reference evidence="3" key="1">
    <citation type="submission" date="2016-08" db="EMBL/GenBank/DDBJ databases">
        <title>Complete genome of Cloacibacillus porcorum.</title>
        <authorList>
            <person name="Looft T."/>
            <person name="Bayles D.O."/>
            <person name="Alt D.P."/>
        </authorList>
    </citation>
    <scope>NUCLEOTIDE SEQUENCE [LARGE SCALE GENOMIC DNA]</scope>
    <source>
        <strain evidence="3">CL-84</strain>
    </source>
</reference>
<evidence type="ECO:0008006" key="5">
    <source>
        <dbReference type="Google" id="ProtNLM"/>
    </source>
</evidence>
<dbReference type="KEGG" id="cpor:BED41_07010"/>
<gene>
    <name evidence="3" type="ORF">BED41_07010</name>
</gene>
<proteinExistence type="predicted"/>
<dbReference type="Proteomes" id="UP000093044">
    <property type="component" value="Chromosome"/>
</dbReference>
<dbReference type="GO" id="GO:1990351">
    <property type="term" value="C:transporter complex"/>
    <property type="evidence" value="ECO:0007669"/>
    <property type="project" value="TreeGrafter"/>
</dbReference>